<proteinExistence type="predicted"/>
<accession>A0ABW4LWW9</accession>
<evidence type="ECO:0000313" key="3">
    <source>
        <dbReference type="Proteomes" id="UP001597214"/>
    </source>
</evidence>
<reference evidence="3" key="1">
    <citation type="journal article" date="2019" name="Int. J. Syst. Evol. Microbiol.">
        <title>The Global Catalogue of Microorganisms (GCM) 10K type strain sequencing project: providing services to taxonomists for standard genome sequencing and annotation.</title>
        <authorList>
            <consortium name="The Broad Institute Genomics Platform"/>
            <consortium name="The Broad Institute Genome Sequencing Center for Infectious Disease"/>
            <person name="Wu L."/>
            <person name="Ma J."/>
        </authorList>
    </citation>
    <scope>NUCLEOTIDE SEQUENCE [LARGE SCALE GENOMIC DNA]</scope>
    <source>
        <strain evidence="3">CCUG 49339</strain>
    </source>
</reference>
<dbReference type="EMBL" id="JBHUEM010000055">
    <property type="protein sequence ID" value="MFD1739612.1"/>
    <property type="molecule type" value="Genomic_DNA"/>
</dbReference>
<evidence type="ECO:0000256" key="1">
    <source>
        <dbReference type="SAM" id="SignalP"/>
    </source>
</evidence>
<dbReference type="PROSITE" id="PS51257">
    <property type="entry name" value="PROKAR_LIPOPROTEIN"/>
    <property type="match status" value="1"/>
</dbReference>
<comment type="caution">
    <text evidence="2">The sequence shown here is derived from an EMBL/GenBank/DDBJ whole genome shotgun (WGS) entry which is preliminary data.</text>
</comment>
<evidence type="ECO:0000313" key="2">
    <source>
        <dbReference type="EMBL" id="MFD1739612.1"/>
    </source>
</evidence>
<dbReference type="RefSeq" id="WP_377930853.1">
    <property type="nucleotide sequence ID" value="NZ_JBHUEM010000055.1"/>
</dbReference>
<protein>
    <recommendedName>
        <fullName evidence="4">Lipoprotein</fullName>
    </recommendedName>
</protein>
<feature type="chain" id="PRO_5047108873" description="Lipoprotein" evidence="1">
    <location>
        <begin position="20"/>
        <end position="148"/>
    </location>
</feature>
<sequence length="148" mass="16553">MKRIFILLCGLFLVAVTVAGCSNVAKTSDKTENTGFQMASSTVSIGAVEETKTDIQKLSYEFVMTNDKHKAIQENSVEIMQTDWLKDLIIDQQITEITIHMDDLVIKGYIIFDTKGLTKEEIVSNEPFLEGVKFSTVDGAEHVINHHD</sequence>
<name>A0ABW4LWW9_9BACI</name>
<keyword evidence="1" id="KW-0732">Signal</keyword>
<feature type="signal peptide" evidence="1">
    <location>
        <begin position="1"/>
        <end position="19"/>
    </location>
</feature>
<organism evidence="2 3">
    <name type="scientific">Bacillus salitolerans</name>
    <dbReference type="NCBI Taxonomy" id="1437434"/>
    <lineage>
        <taxon>Bacteria</taxon>
        <taxon>Bacillati</taxon>
        <taxon>Bacillota</taxon>
        <taxon>Bacilli</taxon>
        <taxon>Bacillales</taxon>
        <taxon>Bacillaceae</taxon>
        <taxon>Bacillus</taxon>
    </lineage>
</organism>
<dbReference type="Proteomes" id="UP001597214">
    <property type="component" value="Unassembled WGS sequence"/>
</dbReference>
<gene>
    <name evidence="2" type="ORF">ACFSCX_24315</name>
</gene>
<keyword evidence="3" id="KW-1185">Reference proteome</keyword>
<evidence type="ECO:0008006" key="4">
    <source>
        <dbReference type="Google" id="ProtNLM"/>
    </source>
</evidence>